<name>A0A0F9L6X0_9ZZZZ</name>
<comment type="caution">
    <text evidence="1">The sequence shown here is derived from an EMBL/GenBank/DDBJ whole genome shotgun (WGS) entry which is preliminary data.</text>
</comment>
<gene>
    <name evidence="1" type="ORF">LCGC14_1250480</name>
</gene>
<proteinExistence type="predicted"/>
<feature type="non-terminal residue" evidence="1">
    <location>
        <position position="1"/>
    </location>
</feature>
<evidence type="ECO:0000313" key="1">
    <source>
        <dbReference type="EMBL" id="KKM89253.1"/>
    </source>
</evidence>
<accession>A0A0F9L6X0</accession>
<reference evidence="1" key="1">
    <citation type="journal article" date="2015" name="Nature">
        <title>Complex archaea that bridge the gap between prokaryotes and eukaryotes.</title>
        <authorList>
            <person name="Spang A."/>
            <person name="Saw J.H."/>
            <person name="Jorgensen S.L."/>
            <person name="Zaremba-Niedzwiedzka K."/>
            <person name="Martijn J."/>
            <person name="Lind A.E."/>
            <person name="van Eijk R."/>
            <person name="Schleper C."/>
            <person name="Guy L."/>
            <person name="Ettema T.J."/>
        </authorList>
    </citation>
    <scope>NUCLEOTIDE SEQUENCE</scope>
</reference>
<protein>
    <submittedName>
        <fullName evidence="1">Uncharacterized protein</fullName>
    </submittedName>
</protein>
<dbReference type="EMBL" id="LAZR01006847">
    <property type="protein sequence ID" value="KKM89253.1"/>
    <property type="molecule type" value="Genomic_DNA"/>
</dbReference>
<organism evidence="1">
    <name type="scientific">marine sediment metagenome</name>
    <dbReference type="NCBI Taxonomy" id="412755"/>
    <lineage>
        <taxon>unclassified sequences</taxon>
        <taxon>metagenomes</taxon>
        <taxon>ecological metagenomes</taxon>
    </lineage>
</organism>
<sequence length="29" mass="3290">SYTDDIDGIKKLLGELSKHKEKLPDVLSF</sequence>
<dbReference type="AlphaFoldDB" id="A0A0F9L6X0"/>